<accession>A0A0C1V707</accession>
<gene>
    <name evidence="1" type="ORF">QQ91_013080</name>
</gene>
<proteinExistence type="predicted"/>
<reference evidence="1" key="2">
    <citation type="journal article" date="2015" name="Genome Announc.">
        <title>Draft Genome Sequence of Filamentous Marine Cyanobacterium Lyngbya confervoides Strain BDU141951.</title>
        <authorList>
            <person name="Chandrababunaidu M.M."/>
            <person name="Sen D."/>
            <person name="Tripathy S."/>
        </authorList>
    </citation>
    <scope>NUCLEOTIDE SEQUENCE</scope>
    <source>
        <strain evidence="1">BDU141951</strain>
    </source>
</reference>
<evidence type="ECO:0000313" key="1">
    <source>
        <dbReference type="EMBL" id="NEV68047.1"/>
    </source>
</evidence>
<name>A0A0C1V707_9CYAN</name>
<reference evidence="1" key="3">
    <citation type="submission" date="2020-02" db="EMBL/GenBank/DDBJ databases">
        <authorList>
            <person name="Sarangi A.N."/>
            <person name="Ghosh S."/>
            <person name="Mukherjee M."/>
            <person name="Tripathy S."/>
        </authorList>
    </citation>
    <scope>NUCLEOTIDE SEQUENCE</scope>
    <source>
        <strain evidence="1">BDU141951</strain>
    </source>
</reference>
<comment type="caution">
    <text evidence="1">The sequence shown here is derived from an EMBL/GenBank/DDBJ whole genome shotgun (WGS) entry which is preliminary data.</text>
</comment>
<reference evidence="1" key="1">
    <citation type="submission" date="2014-11" db="EMBL/GenBank/DDBJ databases">
        <authorList>
            <person name="Malar M.C."/>
            <person name="Sen D."/>
            <person name="Tripathy S."/>
        </authorList>
    </citation>
    <scope>NUCLEOTIDE SEQUENCE</scope>
    <source>
        <strain evidence="1">BDU141951</strain>
    </source>
</reference>
<sequence>MAHLPDLPEDADENVSVDQSFTVEKSDISHSILPGQAGKDFNQVAGNKVERDLNQFIYNLGTLETSSSNWQQLRVSLEKASIEKAQFEESLNHARELIRRARARLNELLEIVDTRKDKKEILQLVHEIQDFLSEEETLEDIIRDGVYDAEAASWLFSNLERLKISATAAIFSSKVLPAFRSEQESQLSLEVLQARFMKTIETYIGWISIHIDAGTDALEIDRPLRSQIHLDFVNQAYIDAFTYVLCNEVNPNKVQLSLEAAKSIHSYFNQFLMCRNFERDI</sequence>
<organism evidence="1">
    <name type="scientific">Lyngbya confervoides BDU141951</name>
    <dbReference type="NCBI Taxonomy" id="1574623"/>
    <lineage>
        <taxon>Bacteria</taxon>
        <taxon>Bacillati</taxon>
        <taxon>Cyanobacteriota</taxon>
        <taxon>Cyanophyceae</taxon>
        <taxon>Oscillatoriophycideae</taxon>
        <taxon>Oscillatoriales</taxon>
        <taxon>Microcoleaceae</taxon>
        <taxon>Lyngbya</taxon>
    </lineage>
</organism>
<protein>
    <submittedName>
        <fullName evidence="1">Uncharacterized protein</fullName>
    </submittedName>
</protein>
<dbReference type="AlphaFoldDB" id="A0A0C1V707"/>
<dbReference type="EMBL" id="JTHE02000003">
    <property type="protein sequence ID" value="NEV68047.1"/>
    <property type="molecule type" value="Genomic_DNA"/>
</dbReference>